<evidence type="ECO:0000313" key="2">
    <source>
        <dbReference type="EMBL" id="RAW34957.1"/>
    </source>
</evidence>
<dbReference type="EMBL" id="MJFZ01000184">
    <property type="protein sequence ID" value="RAW34957.1"/>
    <property type="molecule type" value="Genomic_DNA"/>
</dbReference>
<proteinExistence type="predicted"/>
<dbReference type="AlphaFoldDB" id="A0A329SDM6"/>
<dbReference type="Proteomes" id="UP000251314">
    <property type="component" value="Unassembled WGS sequence"/>
</dbReference>
<accession>A0A329SDM6</accession>
<dbReference type="OrthoDB" id="120181at2759"/>
<sequence>MTVFDVNPAEQHNKVYYGKLIDDVIKNENEMNKFYTYLKKFANPKPKSFFRTKIYDSMTTASNEGIVNYVNELNETGLNGIVHTKVKVDDKNQFRVERDTMYQHYQRWCEKAGEVPDKRSKFCEKHFVMDNHA</sequence>
<keyword evidence="3" id="KW-1185">Reference proteome</keyword>
<reference evidence="2 3" key="1">
    <citation type="submission" date="2018-01" db="EMBL/GenBank/DDBJ databases">
        <title>Draft genome of the strawberry crown rot pathogen Phytophthora cactorum.</title>
        <authorList>
            <person name="Armitage A.D."/>
            <person name="Lysoe E."/>
            <person name="Nellist C.F."/>
            <person name="Harrison R.J."/>
            <person name="Brurberg M.B."/>
        </authorList>
    </citation>
    <scope>NUCLEOTIDE SEQUENCE [LARGE SCALE GENOMIC DNA]</scope>
    <source>
        <strain evidence="2 3">10300</strain>
    </source>
</reference>
<evidence type="ECO:0000313" key="1">
    <source>
        <dbReference type="EMBL" id="KAG2851080.1"/>
    </source>
</evidence>
<comment type="caution">
    <text evidence="2">The sequence shown here is derived from an EMBL/GenBank/DDBJ whole genome shotgun (WGS) entry which is preliminary data.</text>
</comment>
<evidence type="ECO:0000313" key="3">
    <source>
        <dbReference type="Proteomes" id="UP000251314"/>
    </source>
</evidence>
<organism evidence="2 3">
    <name type="scientific">Phytophthora cactorum</name>
    <dbReference type="NCBI Taxonomy" id="29920"/>
    <lineage>
        <taxon>Eukaryota</taxon>
        <taxon>Sar</taxon>
        <taxon>Stramenopiles</taxon>
        <taxon>Oomycota</taxon>
        <taxon>Peronosporomycetes</taxon>
        <taxon>Peronosporales</taxon>
        <taxon>Peronosporaceae</taxon>
        <taxon>Phytophthora</taxon>
    </lineage>
</organism>
<dbReference type="EMBL" id="RCMG01000633">
    <property type="protein sequence ID" value="KAG2851080.1"/>
    <property type="molecule type" value="Genomic_DNA"/>
</dbReference>
<dbReference type="VEuPathDB" id="FungiDB:PC110_g8732"/>
<gene>
    <name evidence="2" type="ORF">PC110_g8732</name>
    <name evidence="1" type="ORF">PC113_g16225</name>
</gene>
<protein>
    <submittedName>
        <fullName evidence="2">Uncharacterized protein</fullName>
    </submittedName>
</protein>
<reference evidence="1" key="2">
    <citation type="submission" date="2018-10" db="EMBL/GenBank/DDBJ databases">
        <title>Effector identification in a new, highly contiguous assembly of the strawberry crown rot pathogen Phytophthora cactorum.</title>
        <authorList>
            <person name="Armitage A.D."/>
            <person name="Nellist C.F."/>
            <person name="Bates H."/>
            <person name="Vickerstaff R.J."/>
            <person name="Harrison R.J."/>
        </authorList>
    </citation>
    <scope>NUCLEOTIDE SEQUENCE</scope>
    <source>
        <strain evidence="1">15-7</strain>
    </source>
</reference>
<name>A0A329SDM6_9STRA</name>
<dbReference type="Proteomes" id="UP000735874">
    <property type="component" value="Unassembled WGS sequence"/>
</dbReference>